<dbReference type="OrthoDB" id="152248at2759"/>
<accession>D6RJX0</accession>
<protein>
    <recommendedName>
        <fullName evidence="4">Secreted protein</fullName>
    </recommendedName>
</protein>
<evidence type="ECO:0000256" key="1">
    <source>
        <dbReference type="SAM" id="SignalP"/>
    </source>
</evidence>
<keyword evidence="3" id="KW-1185">Reference proteome</keyword>
<evidence type="ECO:0000313" key="2">
    <source>
        <dbReference type="EMBL" id="EFI28588.1"/>
    </source>
</evidence>
<sequence length="212" mass="22984">MAVEGLRFCSYLLFVSLLSILSAALSNPHIRALSTEEDVNIPPAGVIIDGITTLGHGCDPAFTWSEVDETMVATVHLPRSQLEFGPGIHANLTRVHCNVGFSIWKPKGWTYGVQSIDVTGYFKLDEGVRARIQGDYYFSSGPSSSNHGTVVGPFPHSLHTYRVEFPLWHRALAMCSEGSRVTTQTAIRLMDIDVGNSTGGSGSIGIPRHVSI</sequence>
<dbReference type="STRING" id="240176.D6RJX0"/>
<dbReference type="RefSeq" id="XP_002912082.1">
    <property type="nucleotide sequence ID" value="XM_002912036.1"/>
</dbReference>
<gene>
    <name evidence="2" type="ORF">CC1G_13615</name>
</gene>
<evidence type="ECO:0008006" key="4">
    <source>
        <dbReference type="Google" id="ProtNLM"/>
    </source>
</evidence>
<name>D6RJX0_COPC7</name>
<evidence type="ECO:0000313" key="3">
    <source>
        <dbReference type="Proteomes" id="UP000001861"/>
    </source>
</evidence>
<dbReference type="GeneID" id="6017930"/>
<feature type="signal peptide" evidence="1">
    <location>
        <begin position="1"/>
        <end position="24"/>
    </location>
</feature>
<dbReference type="Pfam" id="PF14273">
    <property type="entry name" value="DUF4360"/>
    <property type="match status" value="1"/>
</dbReference>
<dbReference type="VEuPathDB" id="FungiDB:CC1G_13615"/>
<dbReference type="Proteomes" id="UP000001861">
    <property type="component" value="Unassembled WGS sequence"/>
</dbReference>
<organism evidence="2 3">
    <name type="scientific">Coprinopsis cinerea (strain Okayama-7 / 130 / ATCC MYA-4618 / FGSC 9003)</name>
    <name type="common">Inky cap fungus</name>
    <name type="synonym">Hormographiella aspergillata</name>
    <dbReference type="NCBI Taxonomy" id="240176"/>
    <lineage>
        <taxon>Eukaryota</taxon>
        <taxon>Fungi</taxon>
        <taxon>Dikarya</taxon>
        <taxon>Basidiomycota</taxon>
        <taxon>Agaricomycotina</taxon>
        <taxon>Agaricomycetes</taxon>
        <taxon>Agaricomycetidae</taxon>
        <taxon>Agaricales</taxon>
        <taxon>Agaricineae</taxon>
        <taxon>Psathyrellaceae</taxon>
        <taxon>Coprinopsis</taxon>
    </lineage>
</organism>
<dbReference type="PANTHER" id="PTHR38847">
    <property type="match status" value="1"/>
</dbReference>
<feature type="chain" id="PRO_5003087480" description="Secreted protein" evidence="1">
    <location>
        <begin position="25"/>
        <end position="212"/>
    </location>
</feature>
<proteinExistence type="predicted"/>
<dbReference type="InParanoid" id="D6RJX0"/>
<dbReference type="KEGG" id="cci:CC1G_13615"/>
<dbReference type="PANTHER" id="PTHR38847:SF1">
    <property type="entry name" value="PSEUDOURIDINE SYNTHASE RSUA_RLUA-LIKE DOMAIN-CONTAINING PROTEIN"/>
    <property type="match status" value="1"/>
</dbReference>
<dbReference type="AlphaFoldDB" id="D6RJX0"/>
<dbReference type="EMBL" id="AACS02000001">
    <property type="protein sequence ID" value="EFI28588.1"/>
    <property type="molecule type" value="Genomic_DNA"/>
</dbReference>
<dbReference type="HOGENOM" id="CLU_1299638_0_0_1"/>
<keyword evidence="1" id="KW-0732">Signal</keyword>
<dbReference type="InterPro" id="IPR025649">
    <property type="entry name" value="DUF4360"/>
</dbReference>
<reference evidence="2 3" key="1">
    <citation type="journal article" date="2010" name="Proc. Natl. Acad. Sci. U.S.A.">
        <title>Insights into evolution of multicellular fungi from the assembled chromosomes of the mushroom Coprinopsis cinerea (Coprinus cinereus).</title>
        <authorList>
            <person name="Stajich J.E."/>
            <person name="Wilke S.K."/>
            <person name="Ahren D."/>
            <person name="Au C.H."/>
            <person name="Birren B.W."/>
            <person name="Borodovsky M."/>
            <person name="Burns C."/>
            <person name="Canback B."/>
            <person name="Casselton L.A."/>
            <person name="Cheng C.K."/>
            <person name="Deng J."/>
            <person name="Dietrich F.S."/>
            <person name="Fargo D.C."/>
            <person name="Farman M.L."/>
            <person name="Gathman A.C."/>
            <person name="Goldberg J."/>
            <person name="Guigo R."/>
            <person name="Hoegger P.J."/>
            <person name="Hooker J.B."/>
            <person name="Huggins A."/>
            <person name="James T.Y."/>
            <person name="Kamada T."/>
            <person name="Kilaru S."/>
            <person name="Kodira C."/>
            <person name="Kues U."/>
            <person name="Kupfer D."/>
            <person name="Kwan H.S."/>
            <person name="Lomsadze A."/>
            <person name="Li W."/>
            <person name="Lilly W.W."/>
            <person name="Ma L.J."/>
            <person name="Mackey A.J."/>
            <person name="Manning G."/>
            <person name="Martin F."/>
            <person name="Muraguchi H."/>
            <person name="Natvig D.O."/>
            <person name="Palmerini H."/>
            <person name="Ramesh M.A."/>
            <person name="Rehmeyer C.J."/>
            <person name="Roe B.A."/>
            <person name="Shenoy N."/>
            <person name="Stanke M."/>
            <person name="Ter-Hovhannisyan V."/>
            <person name="Tunlid A."/>
            <person name="Velagapudi R."/>
            <person name="Vision T.J."/>
            <person name="Zeng Q."/>
            <person name="Zolan M.E."/>
            <person name="Pukkila P.J."/>
        </authorList>
    </citation>
    <scope>NUCLEOTIDE SEQUENCE [LARGE SCALE GENOMIC DNA]</scope>
    <source>
        <strain evidence="3">Okayama-7 / 130 / ATCC MYA-4618 / FGSC 9003</strain>
    </source>
</reference>
<comment type="caution">
    <text evidence="2">The sequence shown here is derived from an EMBL/GenBank/DDBJ whole genome shotgun (WGS) entry which is preliminary data.</text>
</comment>